<keyword evidence="3" id="KW-1185">Reference proteome</keyword>
<dbReference type="Proteomes" id="UP001162483">
    <property type="component" value="Unassembled WGS sequence"/>
</dbReference>
<reference evidence="2" key="1">
    <citation type="submission" date="2023-05" db="EMBL/GenBank/DDBJ databases">
        <authorList>
            <person name="Stuckert A."/>
        </authorList>
    </citation>
    <scope>NUCLEOTIDE SEQUENCE</scope>
</reference>
<gene>
    <name evidence="2" type="ORF">SPARVUS_LOCUS9140193</name>
</gene>
<evidence type="ECO:0000313" key="3">
    <source>
        <dbReference type="Proteomes" id="UP001162483"/>
    </source>
</evidence>
<feature type="compositionally biased region" description="Polar residues" evidence="1">
    <location>
        <begin position="211"/>
        <end position="220"/>
    </location>
</feature>
<dbReference type="EMBL" id="CATNWA010015115">
    <property type="protein sequence ID" value="CAI9579674.1"/>
    <property type="molecule type" value="Genomic_DNA"/>
</dbReference>
<accession>A0ABN9E451</accession>
<evidence type="ECO:0000256" key="1">
    <source>
        <dbReference type="SAM" id="MobiDB-lite"/>
    </source>
</evidence>
<comment type="caution">
    <text evidence="2">The sequence shown here is derived from an EMBL/GenBank/DDBJ whole genome shotgun (WGS) entry which is preliminary data.</text>
</comment>
<sequence>MADPIMDLFDDPNLFGLDSLTSDSFTRDGPDTIDEALGLGNVLEPLEQLATDRGPGHAISVVNERIQPQVLSGNVVPILPPEPVLPSQPIINQEPLNQGNPFMGTPLTVTTAAQQPHTTAAPTAPKIMILKAPPGMTVSGVPVTQIQTLTPGQTANGGKVTIAKVLTGTQLRPGVSIVSGNTVLAKVPSPAGQPGTVRPVRQLLLQPVRTSATSVGSDGNASVKPAVTLTSTPQQGDSKRITLVLQQPNQAATGTPQGQRHVVLGGLPGKIVLQGNQLAALTQAKTQQGQPKVVTIQLQVQQQPGAAAHTPQKFQIVQQTPAGLTLAPGTQQTHVIGHQGGQRLSVPLKVVLQPQAGAPHKAPHKVCQW</sequence>
<proteinExistence type="predicted"/>
<organism evidence="2 3">
    <name type="scientific">Staurois parvus</name>
    <dbReference type="NCBI Taxonomy" id="386267"/>
    <lineage>
        <taxon>Eukaryota</taxon>
        <taxon>Metazoa</taxon>
        <taxon>Chordata</taxon>
        <taxon>Craniata</taxon>
        <taxon>Vertebrata</taxon>
        <taxon>Euteleostomi</taxon>
        <taxon>Amphibia</taxon>
        <taxon>Batrachia</taxon>
        <taxon>Anura</taxon>
        <taxon>Neobatrachia</taxon>
        <taxon>Ranoidea</taxon>
        <taxon>Ranidae</taxon>
        <taxon>Staurois</taxon>
    </lineage>
</organism>
<name>A0ABN9E451_9NEOB</name>
<protein>
    <submittedName>
        <fullName evidence="2">Uncharacterized protein</fullName>
    </submittedName>
</protein>
<evidence type="ECO:0000313" key="2">
    <source>
        <dbReference type="EMBL" id="CAI9579674.1"/>
    </source>
</evidence>
<feature type="region of interest" description="Disordered" evidence="1">
    <location>
        <begin position="211"/>
        <end position="235"/>
    </location>
</feature>